<comment type="caution">
    <text evidence="3">The sequence shown here is derived from an EMBL/GenBank/DDBJ whole genome shotgun (WGS) entry which is preliminary data.</text>
</comment>
<feature type="compositionally biased region" description="Acidic residues" evidence="1">
    <location>
        <begin position="170"/>
        <end position="190"/>
    </location>
</feature>
<organism evidence="3 4">
    <name type="scientific">Perilla frutescens var. hirtella</name>
    <name type="common">Perilla citriodora</name>
    <name type="synonym">Perilla setoyensis</name>
    <dbReference type="NCBI Taxonomy" id="608512"/>
    <lineage>
        <taxon>Eukaryota</taxon>
        <taxon>Viridiplantae</taxon>
        <taxon>Streptophyta</taxon>
        <taxon>Embryophyta</taxon>
        <taxon>Tracheophyta</taxon>
        <taxon>Spermatophyta</taxon>
        <taxon>Magnoliopsida</taxon>
        <taxon>eudicotyledons</taxon>
        <taxon>Gunneridae</taxon>
        <taxon>Pentapetalae</taxon>
        <taxon>asterids</taxon>
        <taxon>lamiids</taxon>
        <taxon>Lamiales</taxon>
        <taxon>Lamiaceae</taxon>
        <taxon>Nepetoideae</taxon>
        <taxon>Elsholtzieae</taxon>
        <taxon>Perilla</taxon>
    </lineage>
</organism>
<dbReference type="Proteomes" id="UP001190926">
    <property type="component" value="Unassembled WGS sequence"/>
</dbReference>
<sequence length="959" mass="105332">MVLGMKSKHKKGVAIRVEYIVHIQQIRPWPASESLRSVQTVLLQWENGKESSGSFLSVAGESNIVFDESFMLPTTLYWKKAREKFRKNYLEFSLFEPRKDKVRGHLLGTASLNLADHGLIEDALGVNVPLTFKKTSNDSLQPSLALTLELIEKDRSNSSPSVGFSYEASLDGDGDDDDDDSEIASFTDDDNSSRSSRTAGSMTFDLAITSPSQSEKSGYGKPSSAGASSDTWKKVKRYVSSSKLSERSMTFVKKSSSSPLIISSPSSTHFQDGNGEFNSTSKSSVEEKSLDGIANEAMIDYHYGEHGAKSNSLYSLAAQEKEWLSEAGWSNDQERVARKDNGLDEQSIEERLIKKLLEEDAIRRQFAMRSDSTVAPSRKLGPAIPPLGSNKARLKQAKSVQKHGPVKGNNGVVADSCIGGKPPDLDIPNGSHKKGKLCSEIEIEEPKDGKNEWKERVEMLEDELREAAAIEMSLFSIVAEHSSSVNKVHAPARRLSRFYKNACRAGSQAKRASAARTAVSGLVLVSKACGNDVPRLTFWLSNSIMLRSIVSQIAAELPHSNGLSLKSNVVGSEGSEGRRSKSVDESDDMEDVLTFLIALERVESWLFSKIVESIWWQTFTPHMQLTVAKGGNRERSSGKKKTSSRRNYLGSDEQASFSIELWKKAFKDACERLCPIQAGGHECGCLSALVILVMQQLVNRLDVAMFNAILRESAEDMPTDPVSDPISDSTVLPVQPGKASFGAGAQLKNIIGNWSRWLTDLFGLEEDSTDDNVVNVDGSRPKSFKAFRLLHALSDLMMLPFQMLADASTRKEVCPMFGPSIIKRALKNFVPDEFSPKPIPQYITDALSSEESSDSSKGMITSFPCAATATKYSPPPAALLTCVGEVGRQVLKSSRLSTLKKSYSSDDELDELDSPLTAIIPDSYQSSSALARLSLMPKEKGGGNVIRYQLLREIWRDDE</sequence>
<gene>
    <name evidence="3" type="ORF">C2S53_014686</name>
</gene>
<dbReference type="PROSITE" id="PS51840">
    <property type="entry name" value="C2_NT"/>
    <property type="match status" value="1"/>
</dbReference>
<accession>A0AAD4IXY2</accession>
<dbReference type="InterPro" id="IPR019448">
    <property type="entry name" value="NT-C2"/>
</dbReference>
<evidence type="ECO:0000313" key="4">
    <source>
        <dbReference type="Proteomes" id="UP001190926"/>
    </source>
</evidence>
<dbReference type="GO" id="GO:0005643">
    <property type="term" value="C:nuclear pore"/>
    <property type="evidence" value="ECO:0007669"/>
    <property type="project" value="InterPro"/>
</dbReference>
<name>A0AAD4IXY2_PERFH</name>
<protein>
    <recommendedName>
        <fullName evidence="2">C2 NT-type domain-containing protein</fullName>
    </recommendedName>
</protein>
<feature type="compositionally biased region" description="Low complexity" evidence="1">
    <location>
        <begin position="255"/>
        <end position="267"/>
    </location>
</feature>
<feature type="region of interest" description="Disordered" evidence="1">
    <location>
        <begin position="156"/>
        <end position="228"/>
    </location>
</feature>
<feature type="region of interest" description="Disordered" evidence="1">
    <location>
        <begin position="255"/>
        <end position="285"/>
    </location>
</feature>
<feature type="region of interest" description="Disordered" evidence="1">
    <location>
        <begin position="627"/>
        <end position="648"/>
    </location>
</feature>
<feature type="domain" description="C2 NT-type" evidence="2">
    <location>
        <begin position="7"/>
        <end position="148"/>
    </location>
</feature>
<evidence type="ECO:0000259" key="2">
    <source>
        <dbReference type="PROSITE" id="PS51840"/>
    </source>
</evidence>
<dbReference type="InterPro" id="IPR021827">
    <property type="entry name" value="Nup186/Nup192/Nup205"/>
</dbReference>
<evidence type="ECO:0000256" key="1">
    <source>
        <dbReference type="SAM" id="MobiDB-lite"/>
    </source>
</evidence>
<feature type="compositionally biased region" description="Polar residues" evidence="1">
    <location>
        <begin position="268"/>
        <end position="283"/>
    </location>
</feature>
<evidence type="ECO:0000313" key="3">
    <source>
        <dbReference type="EMBL" id="KAH6823176.1"/>
    </source>
</evidence>
<keyword evidence="4" id="KW-1185">Reference proteome</keyword>
<dbReference type="PANTHER" id="PTHR31344">
    <property type="entry name" value="NUCLEAR PORE COMPLEX PROTEIN NUP205"/>
    <property type="match status" value="1"/>
</dbReference>
<dbReference type="AlphaFoldDB" id="A0AAD4IXY2"/>
<reference evidence="3 4" key="1">
    <citation type="journal article" date="2021" name="Nat. Commun.">
        <title>Incipient diploidization of the medicinal plant Perilla within 10,000 years.</title>
        <authorList>
            <person name="Zhang Y."/>
            <person name="Shen Q."/>
            <person name="Leng L."/>
            <person name="Zhang D."/>
            <person name="Chen S."/>
            <person name="Shi Y."/>
            <person name="Ning Z."/>
            <person name="Chen S."/>
        </authorList>
    </citation>
    <scope>NUCLEOTIDE SEQUENCE [LARGE SCALE GENOMIC DNA]</scope>
    <source>
        <strain evidence="4">cv. PC099</strain>
    </source>
</reference>
<proteinExistence type="predicted"/>
<dbReference type="EMBL" id="SDAM02001008">
    <property type="protein sequence ID" value="KAH6823176.1"/>
    <property type="molecule type" value="Genomic_DNA"/>
</dbReference>
<dbReference type="Pfam" id="PF10358">
    <property type="entry name" value="NT-C2"/>
    <property type="match status" value="1"/>
</dbReference>
<dbReference type="PANTHER" id="PTHR31344:SF13">
    <property type="entry name" value="EEIG1_EHBP1 PROTEIN AMINO-TERMINAL DOMAIN PROTEIN"/>
    <property type="match status" value="1"/>
</dbReference>